<reference evidence="2" key="1">
    <citation type="submission" date="2023-08" db="EMBL/GenBank/DDBJ databases">
        <title>A de novo genome assembly of Solanum verrucosum Schlechtendal, a Mexican diploid species geographically isolated from the other diploid A-genome species in potato relatives.</title>
        <authorList>
            <person name="Hosaka K."/>
        </authorList>
    </citation>
    <scope>NUCLEOTIDE SEQUENCE</scope>
    <source>
        <tissue evidence="2">Young leaves</tissue>
    </source>
</reference>
<accession>A0AAF0ZFN1</accession>
<proteinExistence type="predicted"/>
<keyword evidence="3" id="KW-1185">Reference proteome</keyword>
<sequence>MEQSVCHRVVPRSGTISPNDSKSEEP</sequence>
<evidence type="ECO:0000313" key="2">
    <source>
        <dbReference type="EMBL" id="WMV37728.1"/>
    </source>
</evidence>
<dbReference type="EMBL" id="CP133618">
    <property type="protein sequence ID" value="WMV37728.1"/>
    <property type="molecule type" value="Genomic_DNA"/>
</dbReference>
<feature type="region of interest" description="Disordered" evidence="1">
    <location>
        <begin position="1"/>
        <end position="26"/>
    </location>
</feature>
<name>A0AAF0ZFN1_SOLVR</name>
<evidence type="ECO:0000256" key="1">
    <source>
        <dbReference type="SAM" id="MobiDB-lite"/>
    </source>
</evidence>
<dbReference type="AlphaFoldDB" id="A0AAF0ZFN1"/>
<organism evidence="2 3">
    <name type="scientific">Solanum verrucosum</name>
    <dbReference type="NCBI Taxonomy" id="315347"/>
    <lineage>
        <taxon>Eukaryota</taxon>
        <taxon>Viridiplantae</taxon>
        <taxon>Streptophyta</taxon>
        <taxon>Embryophyta</taxon>
        <taxon>Tracheophyta</taxon>
        <taxon>Spermatophyta</taxon>
        <taxon>Magnoliopsida</taxon>
        <taxon>eudicotyledons</taxon>
        <taxon>Gunneridae</taxon>
        <taxon>Pentapetalae</taxon>
        <taxon>asterids</taxon>
        <taxon>lamiids</taxon>
        <taxon>Solanales</taxon>
        <taxon>Solanaceae</taxon>
        <taxon>Solanoideae</taxon>
        <taxon>Solaneae</taxon>
        <taxon>Solanum</taxon>
    </lineage>
</organism>
<protein>
    <submittedName>
        <fullName evidence="2">Uncharacterized protein</fullName>
    </submittedName>
</protein>
<dbReference type="Proteomes" id="UP001234989">
    <property type="component" value="Chromosome 7"/>
</dbReference>
<gene>
    <name evidence="2" type="ORF">MTR67_031113</name>
</gene>
<evidence type="ECO:0000313" key="3">
    <source>
        <dbReference type="Proteomes" id="UP001234989"/>
    </source>
</evidence>